<dbReference type="Pfam" id="PF13516">
    <property type="entry name" value="LRR_6"/>
    <property type="match status" value="2"/>
</dbReference>
<feature type="non-terminal residue" evidence="3">
    <location>
        <position position="1"/>
    </location>
</feature>
<dbReference type="Gene3D" id="3.80.10.10">
    <property type="entry name" value="Ribonuclease Inhibitor"/>
    <property type="match status" value="2"/>
</dbReference>
<reference evidence="3" key="1">
    <citation type="submission" date="2015-04" db="EMBL/GenBank/DDBJ databases">
        <title>The genome sequence of the plant pathogenic Rhizarian Plasmodiophora brassicae reveals insights in its biotrophic life cycle and the origin of chitin synthesis.</title>
        <authorList>
            <person name="Schwelm A."/>
            <person name="Fogelqvist J."/>
            <person name="Knaust A."/>
            <person name="Julke S."/>
            <person name="Lilja T."/>
            <person name="Dhandapani V."/>
            <person name="Bonilla-Rosso G."/>
            <person name="Karlsson M."/>
            <person name="Shevchenko A."/>
            <person name="Choi S.R."/>
            <person name="Kim H.G."/>
            <person name="Park J.Y."/>
            <person name="Lim Y.P."/>
            <person name="Ludwig-Muller J."/>
            <person name="Dixelius C."/>
        </authorList>
    </citation>
    <scope>NUCLEOTIDE SEQUENCE</scope>
    <source>
        <tissue evidence="3">Potato root galls</tissue>
    </source>
</reference>
<dbReference type="SUPFAM" id="SSF52058">
    <property type="entry name" value="L domain-like"/>
    <property type="match status" value="1"/>
</dbReference>
<dbReference type="GO" id="GO:0005737">
    <property type="term" value="C:cytoplasm"/>
    <property type="evidence" value="ECO:0007669"/>
    <property type="project" value="TreeGrafter"/>
</dbReference>
<dbReference type="InterPro" id="IPR001611">
    <property type="entry name" value="Leu-rich_rpt"/>
</dbReference>
<dbReference type="InterPro" id="IPR003591">
    <property type="entry name" value="Leu-rich_rpt_typical-subtyp"/>
</dbReference>
<dbReference type="InterPro" id="IPR050216">
    <property type="entry name" value="LRR_domain-containing"/>
</dbReference>
<evidence type="ECO:0000256" key="2">
    <source>
        <dbReference type="ARBA" id="ARBA00022737"/>
    </source>
</evidence>
<dbReference type="PANTHER" id="PTHR48051:SF46">
    <property type="entry name" value="LEUCINE RICH REPEAT-CONTAINING DOMAIN PROTEIN"/>
    <property type="match status" value="1"/>
</dbReference>
<dbReference type="PRINTS" id="PR00019">
    <property type="entry name" value="LEURICHRPT"/>
</dbReference>
<evidence type="ECO:0000313" key="3">
    <source>
        <dbReference type="EMBL" id="CRZ03882.1"/>
    </source>
</evidence>
<dbReference type="PANTHER" id="PTHR48051">
    <property type="match status" value="1"/>
</dbReference>
<dbReference type="AlphaFoldDB" id="A0A0H5QQK1"/>
<dbReference type="Pfam" id="PF13855">
    <property type="entry name" value="LRR_8"/>
    <property type="match status" value="1"/>
</dbReference>
<dbReference type="SMART" id="SM00369">
    <property type="entry name" value="LRR_TYP"/>
    <property type="match status" value="8"/>
</dbReference>
<dbReference type="EMBL" id="HACM01003439">
    <property type="protein sequence ID" value="CRZ03881.1"/>
    <property type="molecule type" value="Transcribed_RNA"/>
</dbReference>
<keyword evidence="1" id="KW-0433">Leucine-rich repeat</keyword>
<proteinExistence type="predicted"/>
<dbReference type="EMBL" id="HACM01003440">
    <property type="protein sequence ID" value="CRZ03882.1"/>
    <property type="molecule type" value="Transcribed_RNA"/>
</dbReference>
<accession>A0A0H5QQK1</accession>
<evidence type="ECO:0000256" key="1">
    <source>
        <dbReference type="ARBA" id="ARBA00022614"/>
    </source>
</evidence>
<dbReference type="InterPro" id="IPR032675">
    <property type="entry name" value="LRR_dom_sf"/>
</dbReference>
<dbReference type="SMART" id="SM00364">
    <property type="entry name" value="LRR_BAC"/>
    <property type="match status" value="5"/>
</dbReference>
<name>A0A0H5QQK1_9EUKA</name>
<keyword evidence="2" id="KW-0677">Repeat</keyword>
<sequence length="359" mass="39812">EAHFRLILWRFSLNMATNTKAIEKQVLAAQETGRLSLSNLGLEHIPSMAWSLDVKSASSAGVPWWQRSCLTSLDVSHNVVSALIIPADDDISLDQIRSLNLSHNAISAISHNIDAFSSLVSLDISHNRIEQIPTSLSSIRSLTSLNISNNMISLLPADCLPDALTCLSCHHNRIAELPDYLPISITNLDISHNSLSALPRYISSLKSLQTLKAASNRICSLSIELSLLPNLITLDLSYNRIQDSLSLPNSIVTLNLSFNRLDNIRFISDMTLLVEVDLSNNVIASVPSDFINLNRLQLLNLRSNDLNDLPAELAMIKSLATVYVNGNPLRRIRSNIWMKGWSSLKEYLLKRAGPQESWS</sequence>
<organism evidence="3">
    <name type="scientific">Spongospora subterranea</name>
    <dbReference type="NCBI Taxonomy" id="70186"/>
    <lineage>
        <taxon>Eukaryota</taxon>
        <taxon>Sar</taxon>
        <taxon>Rhizaria</taxon>
        <taxon>Endomyxa</taxon>
        <taxon>Phytomyxea</taxon>
        <taxon>Plasmodiophorida</taxon>
        <taxon>Plasmodiophoridae</taxon>
        <taxon>Spongospora</taxon>
    </lineage>
</organism>
<dbReference type="PROSITE" id="PS51450">
    <property type="entry name" value="LRR"/>
    <property type="match status" value="2"/>
</dbReference>
<protein>
    <submittedName>
        <fullName evidence="3">Uncharacterized protein</fullName>
    </submittedName>
</protein>